<protein>
    <recommendedName>
        <fullName evidence="3">Serpin domain-containing protein</fullName>
    </recommendedName>
</protein>
<evidence type="ECO:0000256" key="2">
    <source>
        <dbReference type="RuleBase" id="RU000411"/>
    </source>
</evidence>
<evidence type="ECO:0000256" key="1">
    <source>
        <dbReference type="ARBA" id="ARBA00009500"/>
    </source>
</evidence>
<comment type="similarity">
    <text evidence="1 2">Belongs to the serpin family.</text>
</comment>
<dbReference type="EMBL" id="CALNXK010000015">
    <property type="protein sequence ID" value="CAH3047147.1"/>
    <property type="molecule type" value="Genomic_DNA"/>
</dbReference>
<comment type="caution">
    <text evidence="4">The sequence shown here is derived from an EMBL/GenBank/DDBJ whole genome shotgun (WGS) entry which is preliminary data.</text>
</comment>
<evidence type="ECO:0000313" key="5">
    <source>
        <dbReference type="Proteomes" id="UP001159405"/>
    </source>
</evidence>
<dbReference type="CDD" id="cd00172">
    <property type="entry name" value="serpin"/>
    <property type="match status" value="1"/>
</dbReference>
<name>A0ABN8NEP4_9CNID</name>
<dbReference type="PROSITE" id="PS00284">
    <property type="entry name" value="SERPIN"/>
    <property type="match status" value="1"/>
</dbReference>
<dbReference type="InterPro" id="IPR000215">
    <property type="entry name" value="Serpin_fam"/>
</dbReference>
<dbReference type="PANTHER" id="PTHR11461:SF211">
    <property type="entry name" value="GH10112P-RELATED"/>
    <property type="match status" value="1"/>
</dbReference>
<feature type="domain" description="Serpin" evidence="3">
    <location>
        <begin position="17"/>
        <end position="380"/>
    </location>
</feature>
<dbReference type="InterPro" id="IPR023796">
    <property type="entry name" value="Serpin_dom"/>
</dbReference>
<evidence type="ECO:0000313" key="4">
    <source>
        <dbReference type="EMBL" id="CAH3047147.1"/>
    </source>
</evidence>
<dbReference type="Gene3D" id="2.30.39.10">
    <property type="entry name" value="Alpha-1-antitrypsin, domain 1"/>
    <property type="match status" value="1"/>
</dbReference>
<reference evidence="4 5" key="1">
    <citation type="submission" date="2022-05" db="EMBL/GenBank/DDBJ databases">
        <authorList>
            <consortium name="Genoscope - CEA"/>
            <person name="William W."/>
        </authorList>
    </citation>
    <scope>NUCLEOTIDE SEQUENCE [LARGE SCALE GENOMIC DNA]</scope>
</reference>
<dbReference type="InterPro" id="IPR042178">
    <property type="entry name" value="Serpin_sf_1"/>
</dbReference>
<dbReference type="InterPro" id="IPR042185">
    <property type="entry name" value="Serpin_sf_2"/>
</dbReference>
<dbReference type="SUPFAM" id="SSF56574">
    <property type="entry name" value="Serpins"/>
    <property type="match status" value="1"/>
</dbReference>
<accession>A0ABN8NEP4</accession>
<dbReference type="Pfam" id="PF00079">
    <property type="entry name" value="Serpin"/>
    <property type="match status" value="1"/>
</dbReference>
<dbReference type="Gene3D" id="3.30.497.10">
    <property type="entry name" value="Antithrombin, subunit I, domain 2"/>
    <property type="match status" value="1"/>
</dbReference>
<dbReference type="InterPro" id="IPR036186">
    <property type="entry name" value="Serpin_sf"/>
</dbReference>
<gene>
    <name evidence="4" type="ORF">PLOB_00010097</name>
</gene>
<dbReference type="InterPro" id="IPR023795">
    <property type="entry name" value="Serpin_CS"/>
</dbReference>
<organism evidence="4 5">
    <name type="scientific">Porites lobata</name>
    <dbReference type="NCBI Taxonomy" id="104759"/>
    <lineage>
        <taxon>Eukaryota</taxon>
        <taxon>Metazoa</taxon>
        <taxon>Cnidaria</taxon>
        <taxon>Anthozoa</taxon>
        <taxon>Hexacorallia</taxon>
        <taxon>Scleractinia</taxon>
        <taxon>Fungiina</taxon>
        <taxon>Poritidae</taxon>
        <taxon>Porites</taxon>
    </lineage>
</organism>
<proteinExistence type="inferred from homology"/>
<keyword evidence="5" id="KW-1185">Reference proteome</keyword>
<sequence>MASDVGVVAQSENKFALDLHKILKNEGNLVNENLFYSPASLLIALAMTCFGARGKTAEELASVLHLIPDSSSGPNMKKFLSNLNSSSDNNTKLLTANKLFIEKSLEILKSYRAGIQEFYESEITSVDYKQRTEEVREEINKWVEQKTNDKIKGLIPPGMLSSDTRLVLVNAIYFKGLWLQPFLKEETFPGTFFVAANQKLQVQMMRQEAHFKFFESEELGCQILEMPYIGSKMSMVIFLPVETDGLVSLEGKITYDNFEKSLSTLDSSRPEEMEVFLPKFKLTQQFSLNDVLSKMGASEMFIAGKADFSGITADSLYVSQVVHKAFIEVNEEGTEAAAATGIGVNALSLKPMFNVDHPFLFFIRHSDTGAILFMGRLLKPSED</sequence>
<dbReference type="Proteomes" id="UP001159405">
    <property type="component" value="Unassembled WGS sequence"/>
</dbReference>
<evidence type="ECO:0000259" key="3">
    <source>
        <dbReference type="SMART" id="SM00093"/>
    </source>
</evidence>
<dbReference type="SMART" id="SM00093">
    <property type="entry name" value="SERPIN"/>
    <property type="match status" value="1"/>
</dbReference>
<dbReference type="PANTHER" id="PTHR11461">
    <property type="entry name" value="SERINE PROTEASE INHIBITOR, SERPIN"/>
    <property type="match status" value="1"/>
</dbReference>